<feature type="transmembrane region" description="Helical" evidence="1">
    <location>
        <begin position="286"/>
        <end position="303"/>
    </location>
</feature>
<feature type="transmembrane region" description="Helical" evidence="1">
    <location>
        <begin position="129"/>
        <end position="146"/>
    </location>
</feature>
<name>A0A1F5H763_9BACT</name>
<feature type="transmembrane region" description="Helical" evidence="1">
    <location>
        <begin position="108"/>
        <end position="124"/>
    </location>
</feature>
<evidence type="ECO:0000256" key="1">
    <source>
        <dbReference type="SAM" id="Phobius"/>
    </source>
</evidence>
<dbReference type="Proteomes" id="UP000177039">
    <property type="component" value="Unassembled WGS sequence"/>
</dbReference>
<keyword evidence="1" id="KW-0812">Transmembrane</keyword>
<dbReference type="AlphaFoldDB" id="A0A1F5H763"/>
<keyword evidence="1" id="KW-1133">Transmembrane helix</keyword>
<feature type="transmembrane region" description="Helical" evidence="1">
    <location>
        <begin position="370"/>
        <end position="390"/>
    </location>
</feature>
<feature type="transmembrane region" description="Helical" evidence="1">
    <location>
        <begin position="85"/>
        <end position="102"/>
    </location>
</feature>
<feature type="transmembrane region" description="Helical" evidence="1">
    <location>
        <begin position="202"/>
        <end position="226"/>
    </location>
</feature>
<feature type="transmembrane region" description="Helical" evidence="1">
    <location>
        <begin position="341"/>
        <end position="358"/>
    </location>
</feature>
<evidence type="ECO:0000313" key="2">
    <source>
        <dbReference type="EMBL" id="OGE00007.1"/>
    </source>
</evidence>
<gene>
    <name evidence="2" type="ORF">A3B54_05115</name>
</gene>
<sequence length="496" mass="57481">MISRELKFIYWLIPILLFVLQAVYTFNSLNQIRYEELEESVVSPYWVQNGVVQNGASGNLGWHFLLVAVYNIFGFSLFAGKFVRLSLVLISLFCLAAVLRKYLGEKGAFLPLLTIGLSPTLLYFNTQQTVYGIDLLYLPIILYLVTKMDFGKKSGNLVWQVLMWTLAMVAWMSYPTFIYYLPALLIFYLYKLRQSSGVKKPFFLIKNLSTSGVFFLLPLISAFIFIKNRNLLIYDENVGSGMFRGAGFVELSLGRFLFNLKLNLVNLFQRSYGYYFEIKKVEFSDFYPILVLFFIVFAIYKLWKKKPHLRIFILLALLILATNVFLAHFTIDSTPGMRRQTGSLAAIYGLWVLAWYFAFSIRKGILKKVFLVALSLFLIHHLFVYGINLIHLKDPSQFRETVWFKTTEDPNAILARYVSQIQREDVKLMCSDESGQPLNCRYSEVFAVLSASCLWNRLQCKGIYGYDLKTGDFLLLNIQLFNNYYFGRYGREIIAT</sequence>
<accession>A0A1F5H763</accession>
<dbReference type="EMBL" id="MFBT01000006">
    <property type="protein sequence ID" value="OGE00007.1"/>
    <property type="molecule type" value="Genomic_DNA"/>
</dbReference>
<reference evidence="2 3" key="1">
    <citation type="journal article" date="2016" name="Nat. Commun.">
        <title>Thousands of microbial genomes shed light on interconnected biogeochemical processes in an aquifer system.</title>
        <authorList>
            <person name="Anantharaman K."/>
            <person name="Brown C.T."/>
            <person name="Hug L.A."/>
            <person name="Sharon I."/>
            <person name="Castelle C.J."/>
            <person name="Probst A.J."/>
            <person name="Thomas B.C."/>
            <person name="Singh A."/>
            <person name="Wilkins M.J."/>
            <person name="Karaoz U."/>
            <person name="Brodie E.L."/>
            <person name="Williams K.H."/>
            <person name="Hubbard S.S."/>
            <person name="Banfield J.F."/>
        </authorList>
    </citation>
    <scope>NUCLEOTIDE SEQUENCE [LARGE SCALE GENOMIC DNA]</scope>
</reference>
<feature type="transmembrane region" description="Helical" evidence="1">
    <location>
        <begin position="9"/>
        <end position="26"/>
    </location>
</feature>
<protein>
    <submittedName>
        <fullName evidence="2">Uncharacterized protein</fullName>
    </submittedName>
</protein>
<evidence type="ECO:0000313" key="3">
    <source>
        <dbReference type="Proteomes" id="UP000177039"/>
    </source>
</evidence>
<comment type="caution">
    <text evidence="2">The sequence shown here is derived from an EMBL/GenBank/DDBJ whole genome shotgun (WGS) entry which is preliminary data.</text>
</comment>
<feature type="transmembrane region" description="Helical" evidence="1">
    <location>
        <begin position="60"/>
        <end position="78"/>
    </location>
</feature>
<keyword evidence="1" id="KW-0472">Membrane</keyword>
<organism evidence="2 3">
    <name type="scientific">Candidatus Curtissbacteria bacterium RIFCSPLOWO2_01_FULL_42_50</name>
    <dbReference type="NCBI Taxonomy" id="1797730"/>
    <lineage>
        <taxon>Bacteria</taxon>
        <taxon>Candidatus Curtissiibacteriota</taxon>
    </lineage>
</organism>
<feature type="transmembrane region" description="Helical" evidence="1">
    <location>
        <begin position="309"/>
        <end position="329"/>
    </location>
</feature>
<feature type="transmembrane region" description="Helical" evidence="1">
    <location>
        <begin position="166"/>
        <end position="190"/>
    </location>
</feature>
<proteinExistence type="predicted"/>